<dbReference type="PRINTS" id="PR00700">
    <property type="entry name" value="PRTYPHPHTASE"/>
</dbReference>
<evidence type="ECO:0000259" key="13">
    <source>
        <dbReference type="PROSITE" id="PS50056"/>
    </source>
</evidence>
<dbReference type="EMBL" id="JTDE01002093">
    <property type="protein sequence ID" value="KAF7257878.1"/>
    <property type="molecule type" value="Genomic_DNA"/>
</dbReference>
<dbReference type="Gene3D" id="3.90.190.10">
    <property type="entry name" value="Protein tyrosine phosphatase superfamily"/>
    <property type="match status" value="1"/>
</dbReference>
<dbReference type="InterPro" id="IPR000242">
    <property type="entry name" value="PTP_cat"/>
</dbReference>
<dbReference type="InterPro" id="IPR036860">
    <property type="entry name" value="SH2_dom_sf"/>
</dbReference>
<evidence type="ECO:0000256" key="8">
    <source>
        <dbReference type="ARBA" id="ARBA00051722"/>
    </source>
</evidence>
<dbReference type="InterPro" id="IPR029021">
    <property type="entry name" value="Prot-tyrosine_phosphatase-like"/>
</dbReference>
<comment type="caution">
    <text evidence="14">The sequence shown here is derived from an EMBL/GenBank/DDBJ whole genome shotgun (WGS) entry which is preliminary data.</text>
</comment>
<dbReference type="GO" id="GO:0030971">
    <property type="term" value="F:receptor tyrosine kinase binding"/>
    <property type="evidence" value="ECO:0007669"/>
    <property type="project" value="TreeGrafter"/>
</dbReference>
<dbReference type="SMART" id="SM00252">
    <property type="entry name" value="SH2"/>
    <property type="match status" value="2"/>
</dbReference>
<evidence type="ECO:0000256" key="2">
    <source>
        <dbReference type="ARBA" id="ARBA00013064"/>
    </source>
</evidence>
<dbReference type="InterPro" id="IPR000387">
    <property type="entry name" value="Tyr_Pase_dom"/>
</dbReference>
<feature type="domain" description="SH2" evidence="11">
    <location>
        <begin position="122"/>
        <end position="217"/>
    </location>
</feature>
<evidence type="ECO:0000259" key="11">
    <source>
        <dbReference type="PROSITE" id="PS50001"/>
    </source>
</evidence>
<evidence type="ECO:0000313" key="15">
    <source>
        <dbReference type="Proteomes" id="UP000822476"/>
    </source>
</evidence>
<dbReference type="GO" id="GO:0070374">
    <property type="term" value="P:positive regulation of ERK1 and ERK2 cascade"/>
    <property type="evidence" value="ECO:0007669"/>
    <property type="project" value="TreeGrafter"/>
</dbReference>
<feature type="domain" description="Tyrosine specific protein phosphatases" evidence="13">
    <location>
        <begin position="560"/>
        <end position="636"/>
    </location>
</feature>
<dbReference type="GO" id="GO:0050839">
    <property type="term" value="F:cell adhesion molecule binding"/>
    <property type="evidence" value="ECO:0007669"/>
    <property type="project" value="TreeGrafter"/>
</dbReference>
<dbReference type="Gene3D" id="3.30.505.10">
    <property type="entry name" value="SH2 domain"/>
    <property type="match status" value="2"/>
</dbReference>
<comment type="subcellular location">
    <subcellularLocation>
        <location evidence="1">Cytoplasm</location>
    </subcellularLocation>
</comment>
<reference evidence="14" key="1">
    <citation type="submission" date="2019-07" db="EMBL/GenBank/DDBJ databases">
        <title>Annotation for the trematode Paragonimus miyazaki's.</title>
        <authorList>
            <person name="Choi Y.-J."/>
        </authorList>
    </citation>
    <scope>NUCLEOTIDE SEQUENCE</scope>
    <source>
        <strain evidence="14">Japan</strain>
    </source>
</reference>
<dbReference type="SMART" id="SM00404">
    <property type="entry name" value="PTPc_motif"/>
    <property type="match status" value="1"/>
</dbReference>
<evidence type="ECO:0000256" key="10">
    <source>
        <dbReference type="SAM" id="MobiDB-lite"/>
    </source>
</evidence>
<dbReference type="Pfam" id="PF00102">
    <property type="entry name" value="Y_phosphatase"/>
    <property type="match status" value="3"/>
</dbReference>
<dbReference type="CDD" id="cd10340">
    <property type="entry name" value="SH2_N-SH2_SHP_like"/>
    <property type="match status" value="1"/>
</dbReference>
<dbReference type="Pfam" id="PF00017">
    <property type="entry name" value="SH2"/>
    <property type="match status" value="2"/>
</dbReference>
<evidence type="ECO:0000256" key="5">
    <source>
        <dbReference type="ARBA" id="ARBA00022801"/>
    </source>
</evidence>
<gene>
    <name evidence="14" type="ORF">EG68_04849</name>
</gene>
<keyword evidence="7 9" id="KW-0727">SH2 domain</keyword>
<keyword evidence="3" id="KW-0963">Cytoplasm</keyword>
<feature type="domain" description="Tyrosine-protein phosphatase" evidence="12">
    <location>
        <begin position="247"/>
        <end position="645"/>
    </location>
</feature>
<dbReference type="PROSITE" id="PS50056">
    <property type="entry name" value="TYR_PHOSPHATASE_2"/>
    <property type="match status" value="1"/>
</dbReference>
<dbReference type="InterPro" id="IPR003595">
    <property type="entry name" value="Tyr_Pase_cat"/>
</dbReference>
<feature type="domain" description="SH2" evidence="11">
    <location>
        <begin position="16"/>
        <end position="112"/>
    </location>
</feature>
<dbReference type="SUPFAM" id="SSF55550">
    <property type="entry name" value="SH2 domain"/>
    <property type="match status" value="2"/>
</dbReference>
<dbReference type="FunFam" id="3.30.505.10:FF:000018">
    <property type="entry name" value="Tyrosine-protein phosphatase non-receptor type"/>
    <property type="match status" value="1"/>
</dbReference>
<evidence type="ECO:0000256" key="6">
    <source>
        <dbReference type="ARBA" id="ARBA00022912"/>
    </source>
</evidence>
<dbReference type="GO" id="GO:0005737">
    <property type="term" value="C:cytoplasm"/>
    <property type="evidence" value="ECO:0007669"/>
    <property type="project" value="UniProtKB-SubCell"/>
</dbReference>
<dbReference type="InterPro" id="IPR016130">
    <property type="entry name" value="Tyr_Pase_AS"/>
</dbReference>
<dbReference type="CDD" id="cd09931">
    <property type="entry name" value="SH2_C-SH2_SHP_like"/>
    <property type="match status" value="1"/>
</dbReference>
<keyword evidence="4" id="KW-0677">Repeat</keyword>
<evidence type="ECO:0000313" key="14">
    <source>
        <dbReference type="EMBL" id="KAF7257878.1"/>
    </source>
</evidence>
<dbReference type="PANTHER" id="PTHR46559:SF3">
    <property type="entry name" value="TYROSINE-PROTEIN PHOSPHATASE NON-RECEPTOR TYPE"/>
    <property type="match status" value="1"/>
</dbReference>
<dbReference type="PROSITE" id="PS50055">
    <property type="entry name" value="TYR_PHOSPHATASE_PTP"/>
    <property type="match status" value="1"/>
</dbReference>
<dbReference type="GO" id="GO:0004726">
    <property type="term" value="F:non-membrane spanning protein tyrosine phosphatase activity"/>
    <property type="evidence" value="ECO:0007669"/>
    <property type="project" value="TreeGrafter"/>
</dbReference>
<dbReference type="EC" id="3.1.3.48" evidence="2"/>
<evidence type="ECO:0000259" key="12">
    <source>
        <dbReference type="PROSITE" id="PS50055"/>
    </source>
</evidence>
<comment type="catalytic activity">
    <reaction evidence="8">
        <text>O-phospho-L-tyrosyl-[protein] + H2O = L-tyrosyl-[protein] + phosphate</text>
        <dbReference type="Rhea" id="RHEA:10684"/>
        <dbReference type="Rhea" id="RHEA-COMP:10136"/>
        <dbReference type="Rhea" id="RHEA-COMP:20101"/>
        <dbReference type="ChEBI" id="CHEBI:15377"/>
        <dbReference type="ChEBI" id="CHEBI:43474"/>
        <dbReference type="ChEBI" id="CHEBI:46858"/>
        <dbReference type="ChEBI" id="CHEBI:61978"/>
        <dbReference type="EC" id="3.1.3.48"/>
    </reaction>
</comment>
<dbReference type="PROSITE" id="PS50001">
    <property type="entry name" value="SH2"/>
    <property type="match status" value="2"/>
</dbReference>
<evidence type="ECO:0000256" key="4">
    <source>
        <dbReference type="ARBA" id="ARBA00022737"/>
    </source>
</evidence>
<evidence type="ECO:0000256" key="3">
    <source>
        <dbReference type="ARBA" id="ARBA00022490"/>
    </source>
</evidence>
<evidence type="ECO:0000256" key="9">
    <source>
        <dbReference type="PROSITE-ProRule" id="PRU00191"/>
    </source>
</evidence>
<dbReference type="AlphaFoldDB" id="A0A8S9Z1L2"/>
<dbReference type="PRINTS" id="PR00401">
    <property type="entry name" value="SH2DOMAIN"/>
</dbReference>
<name>A0A8S9Z1L2_9TREM</name>
<proteinExistence type="predicted"/>
<keyword evidence="5" id="KW-0378">Hydrolase</keyword>
<keyword evidence="6" id="KW-0904">Protein phosphatase</keyword>
<dbReference type="OrthoDB" id="8815311at2759"/>
<accession>A0A8S9Z1L2</accession>
<dbReference type="SUPFAM" id="SSF52799">
    <property type="entry name" value="(Phosphotyrosine protein) phosphatases II"/>
    <property type="match status" value="1"/>
</dbReference>
<dbReference type="Proteomes" id="UP000822476">
    <property type="component" value="Unassembled WGS sequence"/>
</dbReference>
<dbReference type="SMART" id="SM00194">
    <property type="entry name" value="PTPc"/>
    <property type="match status" value="1"/>
</dbReference>
<dbReference type="PROSITE" id="PS00383">
    <property type="entry name" value="TYR_PHOSPHATASE_1"/>
    <property type="match status" value="1"/>
</dbReference>
<organism evidence="14 15">
    <name type="scientific">Paragonimus skrjabini miyazakii</name>
    <dbReference type="NCBI Taxonomy" id="59628"/>
    <lineage>
        <taxon>Eukaryota</taxon>
        <taxon>Metazoa</taxon>
        <taxon>Spiralia</taxon>
        <taxon>Lophotrochozoa</taxon>
        <taxon>Platyhelminthes</taxon>
        <taxon>Trematoda</taxon>
        <taxon>Digenea</taxon>
        <taxon>Plagiorchiida</taxon>
        <taxon>Troglotremata</taxon>
        <taxon>Troglotrematidae</taxon>
        <taxon>Paragonimus</taxon>
    </lineage>
</organism>
<feature type="compositionally biased region" description="Basic and acidic residues" evidence="10">
    <location>
        <begin position="466"/>
        <end position="482"/>
    </location>
</feature>
<evidence type="ECO:0000256" key="1">
    <source>
        <dbReference type="ARBA" id="ARBA00004496"/>
    </source>
</evidence>
<protein>
    <recommendedName>
        <fullName evidence="2">protein-tyrosine-phosphatase</fullName>
        <ecNumber evidence="2">3.1.3.48</ecNumber>
    </recommendedName>
</protein>
<feature type="region of interest" description="Disordered" evidence="10">
    <location>
        <begin position="464"/>
        <end position="488"/>
    </location>
</feature>
<sequence>MLCMNIWLSTFPVYRWFHHNLTGLEAENLLLLKGVSGSFLARPSHSTPGSFTLSVRRGDEVTHIRIQNTEEFLDLYGGEKFATLSELVTYYMENEGQLKEKNGDVIVLKYPLVSEDPTKERWFHGRITGKQAEKMLFAKGTYGCFLVRESVHRPGSYVLSVLTGEQVAHIMIQGRSNGMYDVGGGHQFSSLKELINFYNHTPMVEKNGGLVPLKQPFNTTRFNVSTIDQRIRQLEQENGQGSGSHGFSEEFEELHQEAHNKLNTREEGSMLYNRDKNRYKNILPFDRTQVKLLDGDPNELGSDYINANYICWPVQFTESLSSGNGSVIGNMVNFISNHQNLSKPGGNHLNPNSDWSSEVMNVPTPSNAANPAAAFFFNGKPRYIATQGVILSTQDSFWRMVWQERSAVIVMITKIVERGRNKCVRYWPTEEEGERVFHTHGHILRVRNISERNSVNYTLRQLLLTREPDRSQPSTDPEKRVNEPSSVARITPSVLTDGDFALDTGSSIEDRLAESPPSTGTANQSHVCNDVTDDKSFTVYHYHFTVWPDHGTPSDPSCVLDFMHDISARQDSIPSAGPIIVHCSAGIGRTGTFIVIDMLINYIKTMGLACDLDISRTIQMVREQRSGMVQTETQYRFIYKAVQQYVNTVSKRVKLENDLRPTGRDYTNINRAADDVGTLASVGVGSPGLFSVPLSNATTGTPDGSSSTPDSHVHSPLVPVCLPPATIPFSSSPPNAVSSTTASGPRNTGCLIHANNSKKAASRAQTNADQCTCSCNVVAATSTSRNASHSCVSTAPARLSAPAVTGLFQRLTSSGRSKTRP</sequence>
<dbReference type="InterPro" id="IPR000980">
    <property type="entry name" value="SH2"/>
</dbReference>
<evidence type="ECO:0000256" key="7">
    <source>
        <dbReference type="ARBA" id="ARBA00022999"/>
    </source>
</evidence>
<keyword evidence="15" id="KW-1185">Reference proteome</keyword>
<dbReference type="PANTHER" id="PTHR46559">
    <property type="entry name" value="TYROSINE-PROTEIN PHOSPHATASE NON-RECEPTOR TYPE 11"/>
    <property type="match status" value="1"/>
</dbReference>